<protein>
    <submittedName>
        <fullName evidence="1">Uncharacterized protein</fullName>
    </submittedName>
</protein>
<organism evidence="1 2">
    <name type="scientific">Abeliophyllum distichum</name>
    <dbReference type="NCBI Taxonomy" id="126358"/>
    <lineage>
        <taxon>Eukaryota</taxon>
        <taxon>Viridiplantae</taxon>
        <taxon>Streptophyta</taxon>
        <taxon>Embryophyta</taxon>
        <taxon>Tracheophyta</taxon>
        <taxon>Spermatophyta</taxon>
        <taxon>Magnoliopsida</taxon>
        <taxon>eudicotyledons</taxon>
        <taxon>Gunneridae</taxon>
        <taxon>Pentapetalae</taxon>
        <taxon>asterids</taxon>
        <taxon>lamiids</taxon>
        <taxon>Lamiales</taxon>
        <taxon>Oleaceae</taxon>
        <taxon>Forsythieae</taxon>
        <taxon>Abeliophyllum</taxon>
    </lineage>
</organism>
<proteinExistence type="predicted"/>
<accession>A0ABD1NWN9</accession>
<dbReference type="AlphaFoldDB" id="A0ABD1NWN9"/>
<sequence length="197" mass="22501">MDFKEFRAQFLYHLASGHKIDLENHIFCFIVDLASQFASGQFSMFLCLISALCLAKGVPLLPHEESETPEPPINKHTLGNPMARRAVDNPTVETNHLLHQIFTQLSKHGWVLSSIQRTQLAMQRTVDHMRIEMNSLKESNTTLRGEQRTINYSYDDVNRRMLHFARRIDDIYTIVSQSSALSAPHHRSTSDGPSDQP</sequence>
<dbReference type="EMBL" id="JBFOLK010000139">
    <property type="protein sequence ID" value="KAL2456042.1"/>
    <property type="molecule type" value="Genomic_DNA"/>
</dbReference>
<reference evidence="2" key="1">
    <citation type="submission" date="2024-07" db="EMBL/GenBank/DDBJ databases">
        <title>Two chromosome-level genome assemblies of Korean endemic species Abeliophyllum distichum and Forsythia ovata (Oleaceae).</title>
        <authorList>
            <person name="Jang H."/>
        </authorList>
    </citation>
    <scope>NUCLEOTIDE SEQUENCE [LARGE SCALE GENOMIC DNA]</scope>
</reference>
<evidence type="ECO:0000313" key="2">
    <source>
        <dbReference type="Proteomes" id="UP001604336"/>
    </source>
</evidence>
<evidence type="ECO:0000313" key="1">
    <source>
        <dbReference type="EMBL" id="KAL2456042.1"/>
    </source>
</evidence>
<keyword evidence="2" id="KW-1185">Reference proteome</keyword>
<name>A0ABD1NWN9_9LAMI</name>
<gene>
    <name evidence="1" type="ORF">Adt_46971</name>
</gene>
<dbReference type="Proteomes" id="UP001604336">
    <property type="component" value="Unassembled WGS sequence"/>
</dbReference>
<comment type="caution">
    <text evidence="1">The sequence shown here is derived from an EMBL/GenBank/DDBJ whole genome shotgun (WGS) entry which is preliminary data.</text>
</comment>